<accession>A0A7Z0MNR4</accession>
<feature type="signal peptide" evidence="1">
    <location>
        <begin position="1"/>
        <end position="21"/>
    </location>
</feature>
<feature type="chain" id="PRO_5031284290" description="ABC transporter substrate-binding protein" evidence="1">
    <location>
        <begin position="22"/>
        <end position="91"/>
    </location>
</feature>
<sequence>MITTKKIILIAALLASQLACAGEKTLIRLGALAFGTVNWELTAMKQAGMMETEHYRVQVIKMANPQAGKIACQVLWDMTLQTWLFHGCAPR</sequence>
<keyword evidence="1" id="KW-0732">Signal</keyword>
<proteinExistence type="predicted"/>
<dbReference type="AlphaFoldDB" id="A0A7Z0MNR4"/>
<evidence type="ECO:0000313" key="2">
    <source>
        <dbReference type="EMBL" id="NYT47069.1"/>
    </source>
</evidence>
<organism evidence="2 3">
    <name type="scientific">Candidatus Methanofishera endochildressiae</name>
    <dbReference type="NCBI Taxonomy" id="2738884"/>
    <lineage>
        <taxon>Bacteria</taxon>
        <taxon>Pseudomonadati</taxon>
        <taxon>Pseudomonadota</taxon>
        <taxon>Gammaproteobacteria</taxon>
        <taxon>Candidatus Methanofishera</taxon>
    </lineage>
</organism>
<dbReference type="EMBL" id="JACCHS010000076">
    <property type="protein sequence ID" value="NYT47069.1"/>
    <property type="molecule type" value="Genomic_DNA"/>
</dbReference>
<name>A0A7Z0MNR4_9GAMM</name>
<protein>
    <recommendedName>
        <fullName evidence="4">ABC transporter substrate-binding protein</fullName>
    </recommendedName>
</protein>
<evidence type="ECO:0000256" key="1">
    <source>
        <dbReference type="SAM" id="SignalP"/>
    </source>
</evidence>
<dbReference type="Proteomes" id="UP000537890">
    <property type="component" value="Unassembled WGS sequence"/>
</dbReference>
<gene>
    <name evidence="2" type="ORF">H0A75_05120</name>
</gene>
<reference evidence="2 3" key="1">
    <citation type="submission" date="2020-05" db="EMBL/GenBank/DDBJ databases">
        <title>Horizontal transmission and recombination maintain forever young bacterial symbiont genomes.</title>
        <authorList>
            <person name="Russell S.L."/>
            <person name="Pepper-Tunick E."/>
            <person name="Svedberg J."/>
            <person name="Byrne A."/>
            <person name="Ruelas Castillo J."/>
            <person name="Vollmers C."/>
            <person name="Beinart R.A."/>
            <person name="Corbett-Detig R."/>
        </authorList>
    </citation>
    <scope>NUCLEOTIDE SEQUENCE [LARGE SCALE GENOMIC DNA]</scope>
    <source>
        <strain evidence="2">4727-3</strain>
    </source>
</reference>
<comment type="caution">
    <text evidence="2">The sequence shown here is derived from an EMBL/GenBank/DDBJ whole genome shotgun (WGS) entry which is preliminary data.</text>
</comment>
<evidence type="ECO:0008006" key="4">
    <source>
        <dbReference type="Google" id="ProtNLM"/>
    </source>
</evidence>
<evidence type="ECO:0000313" key="3">
    <source>
        <dbReference type="Proteomes" id="UP000537890"/>
    </source>
</evidence>